<gene>
    <name evidence="3" type="ORF">HNP82_001942</name>
</gene>
<protein>
    <recommendedName>
        <fullName evidence="2">Glycosyltransferase RgtA/B/C/D-like domain-containing protein</fullName>
    </recommendedName>
</protein>
<feature type="transmembrane region" description="Helical" evidence="1">
    <location>
        <begin position="406"/>
        <end position="423"/>
    </location>
</feature>
<accession>A0A7W8M531</accession>
<reference evidence="3 4" key="1">
    <citation type="submission" date="2020-08" db="EMBL/GenBank/DDBJ databases">
        <title>Genomic Encyclopedia of Type Strains, Phase IV (KMG-IV): sequencing the most valuable type-strain genomes for metagenomic binning, comparative biology and taxonomic classification.</title>
        <authorList>
            <person name="Goeker M."/>
        </authorList>
    </citation>
    <scope>NUCLEOTIDE SEQUENCE [LARGE SCALE GENOMIC DNA]</scope>
    <source>
        <strain evidence="3 4">DSM 106146</strain>
    </source>
</reference>
<organism evidence="3 4">
    <name type="scientific">Catenibacillus scindens</name>
    <dbReference type="NCBI Taxonomy" id="673271"/>
    <lineage>
        <taxon>Bacteria</taxon>
        <taxon>Bacillati</taxon>
        <taxon>Bacillota</taxon>
        <taxon>Clostridia</taxon>
        <taxon>Lachnospirales</taxon>
        <taxon>Lachnospiraceae</taxon>
        <taxon>Catenibacillus</taxon>
    </lineage>
</organism>
<sequence length="685" mass="79292">MIYKLICLLFMFILFFLLYFIISILLKKTSKRELIAWGLIFDFIIVISNTFTLALFGLYNLRNMSIVFFVESILLLCIIIVNKYKIDFKFSVLDIFKGINKVMLIALIFVAIIYFFFPTKYLWARRDPALYVINGVNIAKTGSMDLNIDEYLNLNYDEIKGFVDLEYRGIYSDYEYGDSDQPGKLTSQFLQYFSSALAFGYSFGGLSALFRVNAIIGVLCFIIVYYFVKKIWGKNTATIAAILLALNPAQIWCARIPQTELLYQLFFILGIYIISLNWHRKNLPSGVLGGAILGFIGLNRIDAYILGLGILLVCAYFVFFEQKMAKYCIFVVIGYLFAMSVSLIYSYTKSYYYIVEHWDAGVLNLLIYANIACLILIIIGNILRLFMKKQKDTFNILKKISQKKEFRLYIIGFLFIVFLFIYFIRPDFQTGLDADFDFNQRALVEFCWYVSFLAFLLAFVGLWKIMKSYSRCCMLSMFLACGLASVVVYIYRPAIAPDHIWASRRWVSVCFPFIIILASVGIKNIYCVLKNRIKTARLFCSLLACSLLCFCLYQSRVFLFQPMLNELPQQYNLLSNQLDSDTIYFAEMSHYASILKFVYEKQVYVLKDKNELEVQDSIWEYINETQQPIYYIGSDGDFGDKLQATLLYSGEIRGTYINQTVGEYFTELTTTGSTVNVYMITAKNV</sequence>
<dbReference type="RefSeq" id="WP_183773764.1">
    <property type="nucleotide sequence ID" value="NZ_JACHFW010000007.1"/>
</dbReference>
<feature type="transmembrane region" description="Helical" evidence="1">
    <location>
        <begin position="506"/>
        <end position="526"/>
    </location>
</feature>
<proteinExistence type="predicted"/>
<comment type="caution">
    <text evidence="3">The sequence shown here is derived from an EMBL/GenBank/DDBJ whole genome shotgun (WGS) entry which is preliminary data.</text>
</comment>
<evidence type="ECO:0000313" key="4">
    <source>
        <dbReference type="Proteomes" id="UP000543642"/>
    </source>
</evidence>
<keyword evidence="1" id="KW-1133">Transmembrane helix</keyword>
<evidence type="ECO:0000256" key="1">
    <source>
        <dbReference type="SAM" id="Phobius"/>
    </source>
</evidence>
<feature type="domain" description="Glycosyltransferase RgtA/B/C/D-like" evidence="2">
    <location>
        <begin position="208"/>
        <end position="341"/>
    </location>
</feature>
<feature type="transmembrane region" description="Helical" evidence="1">
    <location>
        <begin position="34"/>
        <end position="58"/>
    </location>
</feature>
<keyword evidence="4" id="KW-1185">Reference proteome</keyword>
<feature type="transmembrane region" description="Helical" evidence="1">
    <location>
        <begin position="208"/>
        <end position="228"/>
    </location>
</feature>
<evidence type="ECO:0000313" key="3">
    <source>
        <dbReference type="EMBL" id="MBB5264803.1"/>
    </source>
</evidence>
<dbReference type="Proteomes" id="UP000543642">
    <property type="component" value="Unassembled WGS sequence"/>
</dbReference>
<feature type="transmembrane region" description="Helical" evidence="1">
    <location>
        <begin position="327"/>
        <end position="345"/>
    </location>
</feature>
<feature type="transmembrane region" description="Helical" evidence="1">
    <location>
        <begin position="303"/>
        <end position="320"/>
    </location>
</feature>
<name>A0A7W8M531_9FIRM</name>
<feature type="transmembrane region" description="Helical" evidence="1">
    <location>
        <begin position="64"/>
        <end position="81"/>
    </location>
</feature>
<dbReference type="EMBL" id="JACHFW010000007">
    <property type="protein sequence ID" value="MBB5264803.1"/>
    <property type="molecule type" value="Genomic_DNA"/>
</dbReference>
<feature type="transmembrane region" description="Helical" evidence="1">
    <location>
        <begin position="443"/>
        <end position="463"/>
    </location>
</feature>
<feature type="transmembrane region" description="Helical" evidence="1">
    <location>
        <begin position="102"/>
        <end position="123"/>
    </location>
</feature>
<feature type="transmembrane region" description="Helical" evidence="1">
    <location>
        <begin position="475"/>
        <end position="494"/>
    </location>
</feature>
<feature type="transmembrane region" description="Helical" evidence="1">
    <location>
        <begin position="261"/>
        <end position="278"/>
    </location>
</feature>
<dbReference type="InterPro" id="IPR038731">
    <property type="entry name" value="RgtA/B/C-like"/>
</dbReference>
<keyword evidence="1" id="KW-0812">Transmembrane</keyword>
<dbReference type="Pfam" id="PF13231">
    <property type="entry name" value="PMT_2"/>
    <property type="match status" value="1"/>
</dbReference>
<feature type="transmembrane region" description="Helical" evidence="1">
    <location>
        <begin position="538"/>
        <end position="559"/>
    </location>
</feature>
<evidence type="ECO:0000259" key="2">
    <source>
        <dbReference type="Pfam" id="PF13231"/>
    </source>
</evidence>
<dbReference type="AlphaFoldDB" id="A0A7W8M531"/>
<feature type="transmembrane region" description="Helical" evidence="1">
    <location>
        <begin position="365"/>
        <end position="386"/>
    </location>
</feature>
<keyword evidence="1" id="KW-0472">Membrane</keyword>
<feature type="transmembrane region" description="Helical" evidence="1">
    <location>
        <begin position="6"/>
        <end position="27"/>
    </location>
</feature>